<keyword evidence="3" id="KW-1185">Reference proteome</keyword>
<feature type="compositionally biased region" description="Basic and acidic residues" evidence="1">
    <location>
        <begin position="293"/>
        <end position="307"/>
    </location>
</feature>
<feature type="compositionally biased region" description="Polar residues" evidence="1">
    <location>
        <begin position="1"/>
        <end position="14"/>
    </location>
</feature>
<dbReference type="EMBL" id="KV427637">
    <property type="protein sequence ID" value="KZT04336.1"/>
    <property type="molecule type" value="Genomic_DNA"/>
</dbReference>
<organism evidence="2 3">
    <name type="scientific">Laetiporus sulphureus 93-53</name>
    <dbReference type="NCBI Taxonomy" id="1314785"/>
    <lineage>
        <taxon>Eukaryota</taxon>
        <taxon>Fungi</taxon>
        <taxon>Dikarya</taxon>
        <taxon>Basidiomycota</taxon>
        <taxon>Agaricomycotina</taxon>
        <taxon>Agaricomycetes</taxon>
        <taxon>Polyporales</taxon>
        <taxon>Laetiporus</taxon>
    </lineage>
</organism>
<dbReference type="AlphaFoldDB" id="A0A165D8L4"/>
<dbReference type="RefSeq" id="XP_040762076.1">
    <property type="nucleotide sequence ID" value="XM_040912876.1"/>
</dbReference>
<evidence type="ECO:0000313" key="3">
    <source>
        <dbReference type="Proteomes" id="UP000076871"/>
    </source>
</evidence>
<evidence type="ECO:0000313" key="2">
    <source>
        <dbReference type="EMBL" id="KZT04336.1"/>
    </source>
</evidence>
<dbReference type="GeneID" id="63829904"/>
<protein>
    <submittedName>
        <fullName evidence="2">Uncharacterized protein</fullName>
    </submittedName>
</protein>
<feature type="region of interest" description="Disordered" evidence="1">
    <location>
        <begin position="265"/>
        <end position="307"/>
    </location>
</feature>
<gene>
    <name evidence="2" type="ORF">LAESUDRAFT_761187</name>
</gene>
<sequence length="307" mass="34402">MATPPVESTLSTLSVDYEGDAPTPSFSEWINWGDDPDPEVDDQQSPDTQVFLNTPNETTTDGIPVDQEFANWKHRACPAWIMLAEGKSLEAGEQLAVPWWGRPDVECPGSELRAESGCLGCAKGEREERPLGTHCVTKTQSKRAKQDAGRGWDKTRWWLRHAFVLRHVVTSLRIRWDVVTIEFPQYWKWAESVDGDGGYWAAAPGGQTASGEHGEVRPHPILMMMPQPNPARQSYDSILHGQWGYRDMDGKVVVLKQEDAQVFRNRAGDDSLWTTSQPETMRHGQRSEQGPDIEDKVSGSESSRETA</sequence>
<dbReference type="InParanoid" id="A0A165D8L4"/>
<accession>A0A165D8L4</accession>
<name>A0A165D8L4_9APHY</name>
<reference evidence="2 3" key="1">
    <citation type="journal article" date="2016" name="Mol. Biol. Evol.">
        <title>Comparative Genomics of Early-Diverging Mushroom-Forming Fungi Provides Insights into the Origins of Lignocellulose Decay Capabilities.</title>
        <authorList>
            <person name="Nagy L.G."/>
            <person name="Riley R."/>
            <person name="Tritt A."/>
            <person name="Adam C."/>
            <person name="Daum C."/>
            <person name="Floudas D."/>
            <person name="Sun H."/>
            <person name="Yadav J.S."/>
            <person name="Pangilinan J."/>
            <person name="Larsson K.H."/>
            <person name="Matsuura K."/>
            <person name="Barry K."/>
            <person name="Labutti K."/>
            <person name="Kuo R."/>
            <person name="Ohm R.A."/>
            <person name="Bhattacharya S.S."/>
            <person name="Shirouzu T."/>
            <person name="Yoshinaga Y."/>
            <person name="Martin F.M."/>
            <person name="Grigoriev I.V."/>
            <person name="Hibbett D.S."/>
        </authorList>
    </citation>
    <scope>NUCLEOTIDE SEQUENCE [LARGE SCALE GENOMIC DNA]</scope>
    <source>
        <strain evidence="2 3">93-53</strain>
    </source>
</reference>
<feature type="region of interest" description="Disordered" evidence="1">
    <location>
        <begin position="1"/>
        <end position="24"/>
    </location>
</feature>
<proteinExistence type="predicted"/>
<evidence type="ECO:0000256" key="1">
    <source>
        <dbReference type="SAM" id="MobiDB-lite"/>
    </source>
</evidence>
<dbReference type="Proteomes" id="UP000076871">
    <property type="component" value="Unassembled WGS sequence"/>
</dbReference>